<protein>
    <recommendedName>
        <fullName evidence="6">Late embryogenesis abundant protein LEA-2 subgroup domain-containing protein</fullName>
    </recommendedName>
</protein>
<organism evidence="7 8">
    <name type="scientific">Aquilegia coerulea</name>
    <name type="common">Rocky mountain columbine</name>
    <dbReference type="NCBI Taxonomy" id="218851"/>
    <lineage>
        <taxon>Eukaryota</taxon>
        <taxon>Viridiplantae</taxon>
        <taxon>Streptophyta</taxon>
        <taxon>Embryophyta</taxon>
        <taxon>Tracheophyta</taxon>
        <taxon>Spermatophyta</taxon>
        <taxon>Magnoliopsida</taxon>
        <taxon>Ranunculales</taxon>
        <taxon>Ranunculaceae</taxon>
        <taxon>Thalictroideae</taxon>
        <taxon>Aquilegia</taxon>
    </lineage>
</organism>
<keyword evidence="8" id="KW-1185">Reference proteome</keyword>
<dbReference type="InterPro" id="IPR004864">
    <property type="entry name" value="LEA_2"/>
</dbReference>
<keyword evidence="3 5" id="KW-1133">Transmembrane helix</keyword>
<dbReference type="AlphaFoldDB" id="A0A2G5EF77"/>
<dbReference type="Proteomes" id="UP000230069">
    <property type="component" value="Unassembled WGS sequence"/>
</dbReference>
<gene>
    <name evidence="7" type="ORF">AQUCO_00900719v1</name>
</gene>
<dbReference type="InParanoid" id="A0A2G5EF77"/>
<dbReference type="GO" id="GO:0098542">
    <property type="term" value="P:defense response to other organism"/>
    <property type="evidence" value="ECO:0007669"/>
    <property type="project" value="InterPro"/>
</dbReference>
<accession>A0A2G5EF77</accession>
<keyword evidence="4 5" id="KW-0472">Membrane</keyword>
<feature type="domain" description="Late embryogenesis abundant protein LEA-2 subgroup" evidence="6">
    <location>
        <begin position="124"/>
        <end position="220"/>
    </location>
</feature>
<evidence type="ECO:0000256" key="2">
    <source>
        <dbReference type="ARBA" id="ARBA00022692"/>
    </source>
</evidence>
<dbReference type="STRING" id="218851.A0A2G5EF77"/>
<reference evidence="7 8" key="1">
    <citation type="submission" date="2017-09" db="EMBL/GenBank/DDBJ databases">
        <title>WGS assembly of Aquilegia coerulea Goldsmith.</title>
        <authorList>
            <person name="Hodges S."/>
            <person name="Kramer E."/>
            <person name="Nordborg M."/>
            <person name="Tomkins J."/>
            <person name="Borevitz J."/>
            <person name="Derieg N."/>
            <person name="Yan J."/>
            <person name="Mihaltcheva S."/>
            <person name="Hayes R.D."/>
            <person name="Rokhsar D."/>
        </authorList>
    </citation>
    <scope>NUCLEOTIDE SEQUENCE [LARGE SCALE GENOMIC DNA]</scope>
    <source>
        <strain evidence="8">cv. Goldsmith</strain>
    </source>
</reference>
<dbReference type="InterPro" id="IPR044839">
    <property type="entry name" value="NDR1-like"/>
</dbReference>
<dbReference type="OrthoDB" id="695142at2759"/>
<sequence length="249" mass="28230">MDDPNKHVIGYPSAYPQPHRSYNHTAYPGVQSTDQANISVGYPYNTLPLSNPNPCPAQTSKHQRRFGHLIIFLVSVILIFCIISLTIWLIFRTKPPEFCVDSATIPPLNTSTLVISPYWEIGFLVKNPNKKMNISYDEMEAGIFYGEECLSEAYILPYTQEKNNEMVILVKFDEIDDPVANLITEDRKRGRISLKVKVVGWVKYETGVWKPRTHLMEVTCMNVRVVFNLSTGVGTYLGGSARCDVYISD</sequence>
<dbReference type="EMBL" id="KZ305026">
    <property type="protein sequence ID" value="PIA54370.1"/>
    <property type="molecule type" value="Genomic_DNA"/>
</dbReference>
<evidence type="ECO:0000313" key="7">
    <source>
        <dbReference type="EMBL" id="PIA54370.1"/>
    </source>
</evidence>
<dbReference type="GO" id="GO:0005886">
    <property type="term" value="C:plasma membrane"/>
    <property type="evidence" value="ECO:0007669"/>
    <property type="project" value="TreeGrafter"/>
</dbReference>
<name>A0A2G5EF77_AQUCA</name>
<feature type="transmembrane region" description="Helical" evidence="5">
    <location>
        <begin position="69"/>
        <end position="91"/>
    </location>
</feature>
<dbReference type="Pfam" id="PF03168">
    <property type="entry name" value="LEA_2"/>
    <property type="match status" value="1"/>
</dbReference>
<dbReference type="PANTHER" id="PTHR31234:SF55">
    <property type="entry name" value="LATE EMBRYOGENESIS ABUNDANT (LEA) HYDROXYPROLINE-RICH GLYCOPROTEIN FAMILY"/>
    <property type="match status" value="1"/>
</dbReference>
<evidence type="ECO:0000259" key="6">
    <source>
        <dbReference type="Pfam" id="PF03168"/>
    </source>
</evidence>
<evidence type="ECO:0000256" key="1">
    <source>
        <dbReference type="ARBA" id="ARBA00004167"/>
    </source>
</evidence>
<evidence type="ECO:0000313" key="8">
    <source>
        <dbReference type="Proteomes" id="UP000230069"/>
    </source>
</evidence>
<evidence type="ECO:0000256" key="4">
    <source>
        <dbReference type="ARBA" id="ARBA00023136"/>
    </source>
</evidence>
<proteinExistence type="predicted"/>
<dbReference type="PANTHER" id="PTHR31234">
    <property type="entry name" value="LATE EMBRYOGENESIS ABUNDANT (LEA) HYDROXYPROLINE-RICH GLYCOPROTEIN FAMILY"/>
    <property type="match status" value="1"/>
</dbReference>
<evidence type="ECO:0000256" key="3">
    <source>
        <dbReference type="ARBA" id="ARBA00022989"/>
    </source>
</evidence>
<evidence type="ECO:0000256" key="5">
    <source>
        <dbReference type="SAM" id="Phobius"/>
    </source>
</evidence>
<keyword evidence="2 5" id="KW-0812">Transmembrane</keyword>
<comment type="subcellular location">
    <subcellularLocation>
        <location evidence="1">Membrane</location>
        <topology evidence="1">Single-pass membrane protein</topology>
    </subcellularLocation>
</comment>